<evidence type="ECO:0000313" key="7">
    <source>
        <dbReference type="EMBL" id="KAI9196678.1"/>
    </source>
</evidence>
<reference evidence="7" key="2">
    <citation type="submission" date="2023-02" db="EMBL/GenBank/DDBJ databases">
        <authorList>
            <person name="Swenson N.G."/>
            <person name="Wegrzyn J.L."/>
            <person name="Mcevoy S.L."/>
        </authorList>
    </citation>
    <scope>NUCLEOTIDE SEQUENCE</scope>
    <source>
        <strain evidence="7">91603</strain>
        <tissue evidence="7">Leaf</tissue>
    </source>
</reference>
<dbReference type="SUPFAM" id="SSF52047">
    <property type="entry name" value="RNI-like"/>
    <property type="match status" value="1"/>
</dbReference>
<comment type="caution">
    <text evidence="7">The sequence shown here is derived from an EMBL/GenBank/DDBJ whole genome shotgun (WGS) entry which is preliminary data.</text>
</comment>
<dbReference type="Proteomes" id="UP001064489">
    <property type="component" value="Chromosome 1"/>
</dbReference>
<gene>
    <name evidence="7" type="ORF">LWI28_026023</name>
</gene>
<feature type="coiled-coil region" evidence="5">
    <location>
        <begin position="34"/>
        <end position="68"/>
    </location>
</feature>
<evidence type="ECO:0000313" key="8">
    <source>
        <dbReference type="Proteomes" id="UP001064489"/>
    </source>
</evidence>
<feature type="domain" description="AAA+ ATPase" evidence="6">
    <location>
        <begin position="172"/>
        <end position="312"/>
    </location>
</feature>
<dbReference type="InterPro" id="IPR050905">
    <property type="entry name" value="Plant_NBS-LRR"/>
</dbReference>
<evidence type="ECO:0000256" key="5">
    <source>
        <dbReference type="SAM" id="Coils"/>
    </source>
</evidence>
<dbReference type="PANTHER" id="PTHR33463:SF198">
    <property type="entry name" value="RPP4C3"/>
    <property type="match status" value="1"/>
</dbReference>
<dbReference type="InterPro" id="IPR032675">
    <property type="entry name" value="LRR_dom_sf"/>
</dbReference>
<dbReference type="PRINTS" id="PR00364">
    <property type="entry name" value="DISEASERSIST"/>
</dbReference>
<evidence type="ECO:0000256" key="4">
    <source>
        <dbReference type="ARBA" id="ARBA00022840"/>
    </source>
</evidence>
<sequence>MAEIAVSVASRVSEYVVLPITRPVHYLCYYKSNLENLKKEVWKLNAERERLQHSIEAARRNGEEISRDVEYWLIAVEEFIHEALVVTEENELLSNRCRKGWCSNLKKRYRFSRKAERMLEVVIELLAEGRFTKVSYRTIQEEPWLQSKNNYMVFESRMSTLDNILSTLCSTDVNIIGVYGIAGIGKTSLVKQVALRANADKLFDVVIFVEVSETPDIKMIQGVIADNLGLKFQEESSSGRAARLYERLNREKNILLILDNIWGILDLESIGIPCGDNHSGCKILLSARSIQVLCEMDSKMNFSVDILNEEEAWILFKKIAGDFVEQHDLHSMAIDIAGDCGGVPIAIVTIARGLRNKGVDEWTNVFRDLKTARIQYTYDSLKSEELKKTFLLLSMMGHTYDASIGDLLKCGMSLDLFQNTDTMEEARTYAAKLVQKLKDYALLLGTPNSERFSMDNLVREVARSIALRDRHMFSVTDDFVLSDWEDKYRLENGIAVSFLDIRQLPKELEFPQLRFFYMKPSDPFLEIPEFFFAGMPELRVLHLIEMDLLTQPTSLHFLLNLQTLCLDQCKLGDVVVIGELKKLEILSFRSSDIEMLPNEIGRLTRLRLLDLSHCSKLKVISPNVFSNLTRLEELYMGNTSIQWEDERKLLHLSHSSKLKVIPPDAISTLTQPEELRIGNTSIQWEVERRNTSLYELMLLHHLTTLELHVREAGLMPEDLFFKKLERYKIVIGDCNWYEKYETARTLKLKLNTSIHFKEGFLMRLKGIENLCLDEMPGIRNVLSELDRNGFPELKHLEVQNNSYFLNIVESMQSVSCDVFPLLESLFISNLINLEKICDGPLKIMDFHRLRILEVQKCDKLKNILSFSAAESLLQLQEIKVTYCKNMEEIFAIVSKEGGNNEMIDKVQANQLRSMTLEYLPKLTSFCSRAKTPSLLQRRPSLLQRRQKAADARAKGIILEEEIDIPTLLFNENVMFPNLEALRLSAINVEKIWHNQFQAMCSWAPKLITLDHSRLCLRRFCSGNSIEFPSLKELEIENCPELESSIFSNKVELPSLEKIIKVLTSDLSCYITKEGQFDIPTQLPLFLIEKGFVIFEELELSGKAITMITWQDMVPESFFGFLHSLVLNDDKSTVLAFDIIQRFHNLKKLCLNHGSYKEIFSYVDAEEHVRRPLQIKHLVLNGLNELKEIWKQDSEAHLEFRNLEILEVRSCFSLSNLMPSSASFLNLKSLEVWGCEGLTNLVTSAIAKTWCNLRNWKYLTAKG</sequence>
<keyword evidence="8" id="KW-1185">Reference proteome</keyword>
<name>A0AAD5P374_ACENE</name>
<dbReference type="SUPFAM" id="SSF52058">
    <property type="entry name" value="L domain-like"/>
    <property type="match status" value="2"/>
</dbReference>
<dbReference type="Pfam" id="PF00931">
    <property type="entry name" value="NB-ARC"/>
    <property type="match status" value="1"/>
</dbReference>
<reference evidence="7" key="1">
    <citation type="journal article" date="2022" name="Plant J.">
        <title>Strategies of tolerance reflected in two North American maple genomes.</title>
        <authorList>
            <person name="McEvoy S.L."/>
            <person name="Sezen U.U."/>
            <person name="Trouern-Trend A."/>
            <person name="McMahon S.M."/>
            <person name="Schaberg P.G."/>
            <person name="Yang J."/>
            <person name="Wegrzyn J.L."/>
            <person name="Swenson N.G."/>
        </authorList>
    </citation>
    <scope>NUCLEOTIDE SEQUENCE</scope>
    <source>
        <strain evidence="7">91603</strain>
    </source>
</reference>
<dbReference type="PANTHER" id="PTHR33463">
    <property type="entry name" value="NB-ARC DOMAIN-CONTAINING PROTEIN-RELATED"/>
    <property type="match status" value="1"/>
</dbReference>
<dbReference type="SMART" id="SM00382">
    <property type="entry name" value="AAA"/>
    <property type="match status" value="1"/>
</dbReference>
<dbReference type="Gene3D" id="1.10.8.430">
    <property type="entry name" value="Helical domain of apoptotic protease-activating factors"/>
    <property type="match status" value="1"/>
</dbReference>
<dbReference type="Gene3D" id="3.80.10.10">
    <property type="entry name" value="Ribonuclease Inhibitor"/>
    <property type="match status" value="3"/>
</dbReference>
<dbReference type="Pfam" id="PF23247">
    <property type="entry name" value="LRR_RPS2"/>
    <property type="match status" value="2"/>
</dbReference>
<evidence type="ECO:0000256" key="2">
    <source>
        <dbReference type="ARBA" id="ARBA00022741"/>
    </source>
</evidence>
<keyword evidence="2" id="KW-0547">Nucleotide-binding</keyword>
<dbReference type="InterPro" id="IPR027417">
    <property type="entry name" value="P-loop_NTPase"/>
</dbReference>
<dbReference type="Gene3D" id="3.40.50.300">
    <property type="entry name" value="P-loop containing nucleotide triphosphate hydrolases"/>
    <property type="match status" value="1"/>
</dbReference>
<keyword evidence="3" id="KW-0611">Plant defense</keyword>
<keyword evidence="5" id="KW-0175">Coiled coil</keyword>
<dbReference type="InterPro" id="IPR057135">
    <property type="entry name" value="At4g27190-like_LRR"/>
</dbReference>
<dbReference type="GO" id="GO:0006952">
    <property type="term" value="P:defense response"/>
    <property type="evidence" value="ECO:0007669"/>
    <property type="project" value="UniProtKB-KW"/>
</dbReference>
<dbReference type="GO" id="GO:0005524">
    <property type="term" value="F:ATP binding"/>
    <property type="evidence" value="ECO:0007669"/>
    <property type="project" value="UniProtKB-KW"/>
</dbReference>
<dbReference type="InterPro" id="IPR003593">
    <property type="entry name" value="AAA+_ATPase"/>
</dbReference>
<evidence type="ECO:0000259" key="6">
    <source>
        <dbReference type="SMART" id="SM00382"/>
    </source>
</evidence>
<organism evidence="7 8">
    <name type="scientific">Acer negundo</name>
    <name type="common">Box elder</name>
    <dbReference type="NCBI Taxonomy" id="4023"/>
    <lineage>
        <taxon>Eukaryota</taxon>
        <taxon>Viridiplantae</taxon>
        <taxon>Streptophyta</taxon>
        <taxon>Embryophyta</taxon>
        <taxon>Tracheophyta</taxon>
        <taxon>Spermatophyta</taxon>
        <taxon>Magnoliopsida</taxon>
        <taxon>eudicotyledons</taxon>
        <taxon>Gunneridae</taxon>
        <taxon>Pentapetalae</taxon>
        <taxon>rosids</taxon>
        <taxon>malvids</taxon>
        <taxon>Sapindales</taxon>
        <taxon>Sapindaceae</taxon>
        <taxon>Hippocastanoideae</taxon>
        <taxon>Acereae</taxon>
        <taxon>Acer</taxon>
    </lineage>
</organism>
<evidence type="ECO:0000256" key="3">
    <source>
        <dbReference type="ARBA" id="ARBA00022821"/>
    </source>
</evidence>
<proteinExistence type="inferred from homology"/>
<keyword evidence="4" id="KW-0067">ATP-binding</keyword>
<evidence type="ECO:0000256" key="1">
    <source>
        <dbReference type="ARBA" id="ARBA00008894"/>
    </source>
</evidence>
<protein>
    <recommendedName>
        <fullName evidence="6">AAA+ ATPase domain-containing protein</fullName>
    </recommendedName>
</protein>
<dbReference type="InterPro" id="IPR002182">
    <property type="entry name" value="NB-ARC"/>
</dbReference>
<dbReference type="EMBL" id="JAJSOW010000003">
    <property type="protein sequence ID" value="KAI9196678.1"/>
    <property type="molecule type" value="Genomic_DNA"/>
</dbReference>
<dbReference type="AlphaFoldDB" id="A0AAD5P374"/>
<accession>A0AAD5P374</accession>
<dbReference type="GO" id="GO:0043531">
    <property type="term" value="F:ADP binding"/>
    <property type="evidence" value="ECO:0007669"/>
    <property type="project" value="InterPro"/>
</dbReference>
<dbReference type="InterPro" id="IPR042197">
    <property type="entry name" value="Apaf_helical"/>
</dbReference>
<comment type="similarity">
    <text evidence="1">Belongs to the disease resistance NB-LRR family.</text>
</comment>
<dbReference type="SUPFAM" id="SSF52540">
    <property type="entry name" value="P-loop containing nucleoside triphosphate hydrolases"/>
    <property type="match status" value="1"/>
</dbReference>